<evidence type="ECO:0000256" key="2">
    <source>
        <dbReference type="SAM" id="MobiDB-lite"/>
    </source>
</evidence>
<dbReference type="Gene3D" id="1.10.290.10">
    <property type="entry name" value="Topoisomerase I, domain 4"/>
    <property type="match status" value="1"/>
</dbReference>
<keyword evidence="1" id="KW-0238">DNA-binding</keyword>
<dbReference type="InterPro" id="IPR000380">
    <property type="entry name" value="Topo_IA"/>
</dbReference>
<gene>
    <name evidence="4" type="primary">TOP3A_4</name>
    <name evidence="4" type="ORF">HAX54_013469</name>
</gene>
<proteinExistence type="inferred from homology"/>
<dbReference type="InterPro" id="IPR003602">
    <property type="entry name" value="Topo_IA_DNA-bd_dom"/>
</dbReference>
<dbReference type="EC" id="5.6.2.1" evidence="1"/>
<dbReference type="InterPro" id="IPR023405">
    <property type="entry name" value="Topo_IA_core_domain"/>
</dbReference>
<dbReference type="InterPro" id="IPR013826">
    <property type="entry name" value="Topo_IA_cen_sub3"/>
</dbReference>
<keyword evidence="1" id="KW-0799">Topoisomerase</keyword>
<comment type="catalytic activity">
    <reaction evidence="1">
        <text>ATP-independent breakage of single-stranded DNA, followed by passage and rejoining.</text>
        <dbReference type="EC" id="5.6.2.1"/>
    </reaction>
</comment>
<dbReference type="PANTHER" id="PTHR11390">
    <property type="entry name" value="PROKARYOTIC DNA TOPOISOMERASE"/>
    <property type="match status" value="1"/>
</dbReference>
<organism evidence="4 5">
    <name type="scientific">Datura stramonium</name>
    <name type="common">Jimsonweed</name>
    <name type="synonym">Common thornapple</name>
    <dbReference type="NCBI Taxonomy" id="4076"/>
    <lineage>
        <taxon>Eukaryota</taxon>
        <taxon>Viridiplantae</taxon>
        <taxon>Streptophyta</taxon>
        <taxon>Embryophyta</taxon>
        <taxon>Tracheophyta</taxon>
        <taxon>Spermatophyta</taxon>
        <taxon>Magnoliopsida</taxon>
        <taxon>eudicotyledons</taxon>
        <taxon>Gunneridae</taxon>
        <taxon>Pentapetalae</taxon>
        <taxon>asterids</taxon>
        <taxon>lamiids</taxon>
        <taxon>Solanales</taxon>
        <taxon>Solanaceae</taxon>
        <taxon>Solanoideae</taxon>
        <taxon>Datureae</taxon>
        <taxon>Datura</taxon>
    </lineage>
</organism>
<name>A0ABS8TLA9_DATST</name>
<feature type="domain" description="Topo IA-type catalytic" evidence="3">
    <location>
        <begin position="1"/>
        <end position="218"/>
    </location>
</feature>
<keyword evidence="5" id="KW-1185">Reference proteome</keyword>
<dbReference type="PROSITE" id="PS52039">
    <property type="entry name" value="TOPO_IA_2"/>
    <property type="match status" value="1"/>
</dbReference>
<sequence>MLASAFAMRPAIAKAIDCSMFMIRKPANGVSSDSEILQLLFCPVGPFLGLILGFQDFLKHSKLLVLRMKPPRSCVPTVVTSVAEDLYQNGFISYPRTETDCFSEKTDLRTMVQEQQGHPVWGSYAQRLLDPQSGLWRNPSGGGHDDKAHPPIHPTKFSAGESRWSQDHHRVYELVVRHFLACVSQPAVGAETIVEIDIAGESFSACGRVILADSRLKL</sequence>
<evidence type="ECO:0000256" key="1">
    <source>
        <dbReference type="RuleBase" id="RU362092"/>
    </source>
</evidence>
<dbReference type="InterPro" id="IPR013497">
    <property type="entry name" value="Topo_IA_cen"/>
</dbReference>
<protein>
    <recommendedName>
        <fullName evidence="1">DNA topoisomerase</fullName>
        <ecNumber evidence="1">5.6.2.1</ecNumber>
    </recommendedName>
</protein>
<comment type="similarity">
    <text evidence="1">Belongs to the type IA topoisomerase family.</text>
</comment>
<feature type="region of interest" description="Disordered" evidence="2">
    <location>
        <begin position="137"/>
        <end position="161"/>
    </location>
</feature>
<accession>A0ABS8TLA9</accession>
<dbReference type="SMART" id="SM00437">
    <property type="entry name" value="TOP1Ac"/>
    <property type="match status" value="1"/>
</dbReference>
<dbReference type="Proteomes" id="UP000823775">
    <property type="component" value="Unassembled WGS sequence"/>
</dbReference>
<dbReference type="PANTHER" id="PTHR11390:SF21">
    <property type="entry name" value="DNA TOPOISOMERASE 3-ALPHA"/>
    <property type="match status" value="1"/>
</dbReference>
<keyword evidence="1" id="KW-0413">Isomerase</keyword>
<evidence type="ECO:0000313" key="5">
    <source>
        <dbReference type="Proteomes" id="UP000823775"/>
    </source>
</evidence>
<evidence type="ECO:0000259" key="3">
    <source>
        <dbReference type="PROSITE" id="PS52039"/>
    </source>
</evidence>
<dbReference type="EMBL" id="JACEIK010001811">
    <property type="protein sequence ID" value="MCD7472325.1"/>
    <property type="molecule type" value="Genomic_DNA"/>
</dbReference>
<reference evidence="4 5" key="1">
    <citation type="journal article" date="2021" name="BMC Genomics">
        <title>Datura genome reveals duplications of psychoactive alkaloid biosynthetic genes and high mutation rate following tissue culture.</title>
        <authorList>
            <person name="Rajewski A."/>
            <person name="Carter-House D."/>
            <person name="Stajich J."/>
            <person name="Litt A."/>
        </authorList>
    </citation>
    <scope>NUCLEOTIDE SEQUENCE [LARGE SCALE GENOMIC DNA]</scope>
    <source>
        <strain evidence="4">AR-01</strain>
    </source>
</reference>
<evidence type="ECO:0000313" key="4">
    <source>
        <dbReference type="EMBL" id="MCD7472325.1"/>
    </source>
</evidence>
<comment type="caution">
    <text evidence="4">The sequence shown here is derived from an EMBL/GenBank/DDBJ whole genome shotgun (WGS) entry which is preliminary data.</text>
</comment>
<dbReference type="PROSITE" id="PS00396">
    <property type="entry name" value="TOPO_IA_1"/>
    <property type="match status" value="1"/>
</dbReference>
<dbReference type="SUPFAM" id="SSF56712">
    <property type="entry name" value="Prokaryotic type I DNA topoisomerase"/>
    <property type="match status" value="1"/>
</dbReference>
<comment type="function">
    <text evidence="1">Introduces a single-strand break via transesterification at a target site in duplex DNA. Releases the supercoiling and torsional tension of DNA introduced during the DNA replication and transcription by transiently cleaving and rejoining one strand of the DNA duplex. The scissile phosphodiester is attacked by the catalytic tyrosine of the enzyme, resulting in the formation of a DNA-(5'-phosphotyrosyl)-enzyme intermediate and the expulsion of a 3'-OH DNA strand.</text>
</comment>
<dbReference type="Pfam" id="PF01131">
    <property type="entry name" value="Topoisom_bac"/>
    <property type="match status" value="1"/>
</dbReference>
<dbReference type="InterPro" id="IPR023406">
    <property type="entry name" value="Topo_IA_AS"/>
</dbReference>